<sequence>MADRFDRQQHPLSAAPTCCGCTAAAAGLTYVSGSAGEQGAQTIQEETRRRVRRKIMDPCGREGIELIEEHHLVYVQPSAPSPREPDAVRSGLAAIVAFILIALAFTAAGGNQQSFALAPVYLGGFLLLWSWLA</sequence>
<keyword evidence="3" id="KW-1185">Reference proteome</keyword>
<evidence type="ECO:0000313" key="2">
    <source>
        <dbReference type="EMBL" id="MBB6070033.1"/>
    </source>
</evidence>
<proteinExistence type="predicted"/>
<name>A0A841GWH7_9BACT</name>
<protein>
    <submittedName>
        <fullName evidence="2">Uncharacterized protein</fullName>
    </submittedName>
</protein>
<accession>A0A841GWH7</accession>
<keyword evidence="1" id="KW-0812">Transmembrane</keyword>
<comment type="caution">
    <text evidence="2">The sequence shown here is derived from an EMBL/GenBank/DDBJ whole genome shotgun (WGS) entry which is preliminary data.</text>
</comment>
<dbReference type="EMBL" id="JACHIA010000003">
    <property type="protein sequence ID" value="MBB6070033.1"/>
    <property type="molecule type" value="Genomic_DNA"/>
</dbReference>
<gene>
    <name evidence="2" type="ORF">HNQ61_001650</name>
</gene>
<dbReference type="Proteomes" id="UP000582837">
    <property type="component" value="Unassembled WGS sequence"/>
</dbReference>
<dbReference type="RefSeq" id="WP_170039740.1">
    <property type="nucleotide sequence ID" value="NZ_JABDTL010000002.1"/>
</dbReference>
<keyword evidence="1" id="KW-1133">Transmembrane helix</keyword>
<keyword evidence="1" id="KW-0472">Membrane</keyword>
<dbReference type="AlphaFoldDB" id="A0A841GWH7"/>
<feature type="transmembrane region" description="Helical" evidence="1">
    <location>
        <begin position="91"/>
        <end position="109"/>
    </location>
</feature>
<evidence type="ECO:0000256" key="1">
    <source>
        <dbReference type="SAM" id="Phobius"/>
    </source>
</evidence>
<feature type="transmembrane region" description="Helical" evidence="1">
    <location>
        <begin position="115"/>
        <end position="132"/>
    </location>
</feature>
<organism evidence="2 3">
    <name type="scientific">Longimicrobium terrae</name>
    <dbReference type="NCBI Taxonomy" id="1639882"/>
    <lineage>
        <taxon>Bacteria</taxon>
        <taxon>Pseudomonadati</taxon>
        <taxon>Gemmatimonadota</taxon>
        <taxon>Longimicrobiia</taxon>
        <taxon>Longimicrobiales</taxon>
        <taxon>Longimicrobiaceae</taxon>
        <taxon>Longimicrobium</taxon>
    </lineage>
</organism>
<reference evidence="2 3" key="1">
    <citation type="submission" date="2020-08" db="EMBL/GenBank/DDBJ databases">
        <title>Genomic Encyclopedia of Type Strains, Phase IV (KMG-IV): sequencing the most valuable type-strain genomes for metagenomic binning, comparative biology and taxonomic classification.</title>
        <authorList>
            <person name="Goeker M."/>
        </authorList>
    </citation>
    <scope>NUCLEOTIDE SEQUENCE [LARGE SCALE GENOMIC DNA]</scope>
    <source>
        <strain evidence="2 3">DSM 29007</strain>
    </source>
</reference>
<evidence type="ECO:0000313" key="3">
    <source>
        <dbReference type="Proteomes" id="UP000582837"/>
    </source>
</evidence>